<dbReference type="GO" id="GO:0003723">
    <property type="term" value="F:RNA binding"/>
    <property type="evidence" value="ECO:0007669"/>
    <property type="project" value="InterPro"/>
</dbReference>
<dbReference type="InterPro" id="IPR019181">
    <property type="entry name" value="LSM12_ABD"/>
</dbReference>
<protein>
    <submittedName>
        <fullName evidence="5">LSM12 homolog B</fullName>
    </submittedName>
</protein>
<sequence>MSSLAPCFTVGSIVRCKTCFGDNILGEVVSFDLGVKMLMMKCPSSKGGGDEQTICNLTIVNLSLCVDIEIVKEMLPLENVQPPEPINIQKLQERFLRAIEHRTIFCRSYHPHASPFGQALYRFMVKHFGNTAVKWYSQGDNVAIVILNQVIIEPPYAVGNIRCQGWEPKLAIYVQRIVADFHNKQQ</sequence>
<dbReference type="RefSeq" id="XP_016934054.3">
    <property type="nucleotide sequence ID" value="XM_017078565.4"/>
</dbReference>
<dbReference type="Pfam" id="PF09793">
    <property type="entry name" value="AD"/>
    <property type="match status" value="1"/>
</dbReference>
<dbReference type="AlphaFoldDB" id="A0AB39ZET2"/>
<dbReference type="InterPro" id="IPR047574">
    <property type="entry name" value="AD"/>
</dbReference>
<evidence type="ECO:0000259" key="2">
    <source>
        <dbReference type="PROSITE" id="PS52001"/>
    </source>
</evidence>
<dbReference type="InterPro" id="IPR039683">
    <property type="entry name" value="Lsm12-like"/>
</dbReference>
<keyword evidence="4" id="KW-1185">Reference proteome</keyword>
<dbReference type="SMART" id="SM00995">
    <property type="entry name" value="AD"/>
    <property type="match status" value="1"/>
</dbReference>
<dbReference type="Pfam" id="PF21166">
    <property type="entry name" value="LSM12_LSM"/>
    <property type="match status" value="1"/>
</dbReference>
<dbReference type="InterPro" id="IPR048478">
    <property type="entry name" value="LSM12_LSM"/>
</dbReference>
<evidence type="ECO:0000313" key="4">
    <source>
        <dbReference type="Proteomes" id="UP001652628"/>
    </source>
</evidence>
<organism evidence="4 5">
    <name type="scientific">Drosophila suzukii</name>
    <name type="common">Spotted-wing drosophila fruit fly</name>
    <dbReference type="NCBI Taxonomy" id="28584"/>
    <lineage>
        <taxon>Eukaryota</taxon>
        <taxon>Metazoa</taxon>
        <taxon>Ecdysozoa</taxon>
        <taxon>Arthropoda</taxon>
        <taxon>Hexapoda</taxon>
        <taxon>Insecta</taxon>
        <taxon>Pterygota</taxon>
        <taxon>Neoptera</taxon>
        <taxon>Endopterygota</taxon>
        <taxon>Diptera</taxon>
        <taxon>Brachycera</taxon>
        <taxon>Muscomorpha</taxon>
        <taxon>Ephydroidea</taxon>
        <taxon>Drosophilidae</taxon>
        <taxon>Drosophila</taxon>
        <taxon>Sophophora</taxon>
    </lineage>
</organism>
<proteinExistence type="inferred from homology"/>
<dbReference type="PANTHER" id="PTHR13542">
    <property type="entry name" value="LSM12 HOMOLOG"/>
    <property type="match status" value="1"/>
</dbReference>
<dbReference type="PROSITE" id="PS52001">
    <property type="entry name" value="AD"/>
    <property type="match status" value="1"/>
</dbReference>
<evidence type="ECO:0000256" key="1">
    <source>
        <dbReference type="ARBA" id="ARBA00006359"/>
    </source>
</evidence>
<accession>A0AB39ZET2</accession>
<dbReference type="PROSITE" id="PS52002">
    <property type="entry name" value="SM"/>
    <property type="match status" value="1"/>
</dbReference>
<comment type="similarity">
    <text evidence="1">Belongs to the LSM12 family.</text>
</comment>
<dbReference type="GeneID" id="108012993"/>
<evidence type="ECO:0000313" key="5">
    <source>
        <dbReference type="RefSeq" id="XP_016934054.3"/>
    </source>
</evidence>
<feature type="domain" description="AD" evidence="2">
    <location>
        <begin position="84"/>
        <end position="186"/>
    </location>
</feature>
<dbReference type="CDD" id="cd01735">
    <property type="entry name" value="LSm12_N"/>
    <property type="match status" value="1"/>
</dbReference>
<dbReference type="Proteomes" id="UP001652628">
    <property type="component" value="Chromosome 3"/>
</dbReference>
<feature type="domain" description="Sm" evidence="3">
    <location>
        <begin position="1"/>
        <end position="74"/>
    </location>
</feature>
<dbReference type="InterPro" id="IPR047575">
    <property type="entry name" value="Sm"/>
</dbReference>
<reference evidence="5" key="1">
    <citation type="submission" date="2025-08" db="UniProtKB">
        <authorList>
            <consortium name="RefSeq"/>
        </authorList>
    </citation>
    <scope>IDENTIFICATION</scope>
</reference>
<name>A0AB39ZET2_DROSZ</name>
<evidence type="ECO:0000259" key="3">
    <source>
        <dbReference type="PROSITE" id="PS52002"/>
    </source>
</evidence>
<gene>
    <name evidence="5" type="primary">Hez</name>
</gene>